<accession>A0A364K8N0</accession>
<dbReference type="GO" id="GO:0005886">
    <property type="term" value="C:plasma membrane"/>
    <property type="evidence" value="ECO:0007669"/>
    <property type="project" value="TreeGrafter"/>
</dbReference>
<feature type="transmembrane region" description="Helical" evidence="2">
    <location>
        <begin position="7"/>
        <end position="26"/>
    </location>
</feature>
<comment type="caution">
    <text evidence="4">The sequence shown here is derived from an EMBL/GenBank/DDBJ whole genome shotgun (WGS) entry which is preliminary data.</text>
</comment>
<dbReference type="EMBL" id="QJKK01000001">
    <property type="protein sequence ID" value="RAL26656.1"/>
    <property type="molecule type" value="Genomic_DNA"/>
</dbReference>
<dbReference type="GO" id="GO:0004190">
    <property type="term" value="F:aspartic-type endopeptidase activity"/>
    <property type="evidence" value="ECO:0007669"/>
    <property type="project" value="InterPro"/>
</dbReference>
<evidence type="ECO:0000256" key="2">
    <source>
        <dbReference type="SAM" id="Phobius"/>
    </source>
</evidence>
<keyword evidence="2" id="KW-0472">Membrane</keyword>
<dbReference type="Proteomes" id="UP000251213">
    <property type="component" value="Unassembled WGS sequence"/>
</dbReference>
<dbReference type="AlphaFoldDB" id="A0A364K8N0"/>
<dbReference type="InterPro" id="IPR000045">
    <property type="entry name" value="Prepilin_IV_endopep_pep"/>
</dbReference>
<keyword evidence="2" id="KW-0812">Transmembrane</keyword>
<feature type="transmembrane region" description="Helical" evidence="2">
    <location>
        <begin position="98"/>
        <end position="114"/>
    </location>
</feature>
<name>A0A364K8N0_9BACL</name>
<dbReference type="PANTHER" id="PTHR30487">
    <property type="entry name" value="TYPE 4 PREPILIN-LIKE PROTEINS LEADER PEPTIDE-PROCESSING ENZYME"/>
    <property type="match status" value="1"/>
</dbReference>
<dbReference type="Pfam" id="PF01478">
    <property type="entry name" value="Peptidase_A24"/>
    <property type="match status" value="1"/>
</dbReference>
<dbReference type="GO" id="GO:0006465">
    <property type="term" value="P:signal peptide processing"/>
    <property type="evidence" value="ECO:0007669"/>
    <property type="project" value="TreeGrafter"/>
</dbReference>
<keyword evidence="2" id="KW-1133">Transmembrane helix</keyword>
<feature type="transmembrane region" description="Helical" evidence="2">
    <location>
        <begin position="46"/>
        <end position="66"/>
    </location>
</feature>
<feature type="domain" description="Prepilin type IV endopeptidase peptidase" evidence="3">
    <location>
        <begin position="76"/>
        <end position="176"/>
    </location>
</feature>
<evidence type="ECO:0000259" key="3">
    <source>
        <dbReference type="Pfam" id="PF01478"/>
    </source>
</evidence>
<gene>
    <name evidence="4" type="ORF">DL897_00990</name>
</gene>
<dbReference type="OrthoDB" id="9789291at2"/>
<feature type="transmembrane region" description="Helical" evidence="2">
    <location>
        <begin position="196"/>
        <end position="218"/>
    </location>
</feature>
<reference evidence="4 5" key="1">
    <citation type="submission" date="2018-06" db="EMBL/GenBank/DDBJ databases">
        <title>Thermoflavimicrobium daqus sp. nov., a thermophilic microbe isolated from Moutai-flavour Daqu.</title>
        <authorList>
            <person name="Wang X."/>
            <person name="Zhou H."/>
        </authorList>
    </citation>
    <scope>NUCLEOTIDE SEQUENCE [LARGE SCALE GENOMIC DNA]</scope>
    <source>
        <strain evidence="4 5">FBKL4.011</strain>
    </source>
</reference>
<sequence length="245" mass="28005">MGVDWQGIFFILLSGSIAYFLPRLAYKLLQWKVDPPRLTQVKNILWFQWLSVFMVSVATYFVYISFGQSKELWLALLFIWLLLLASLTDIWVGLILNWFTYSGFVFLLLFRLWIDGASLGTYLWACLFIGTLSGLISWFTKGLGYGDVKLLIMGALVVGWPNILLAFWCATLSACLCVFGRWICGYSIQSKTAIRFGPHISLGLFLTYLWGEAILKLYFDLLDYSNKVTLFIFTSLVPMVVNVVV</sequence>
<evidence type="ECO:0000313" key="4">
    <source>
        <dbReference type="EMBL" id="RAL26656.1"/>
    </source>
</evidence>
<feature type="transmembrane region" description="Helical" evidence="2">
    <location>
        <begin position="224"/>
        <end position="244"/>
    </location>
</feature>
<organism evidence="4 5">
    <name type="scientific">Thermoflavimicrobium daqui</name>
    <dbReference type="NCBI Taxonomy" id="2137476"/>
    <lineage>
        <taxon>Bacteria</taxon>
        <taxon>Bacillati</taxon>
        <taxon>Bacillota</taxon>
        <taxon>Bacilli</taxon>
        <taxon>Bacillales</taxon>
        <taxon>Thermoactinomycetaceae</taxon>
        <taxon>Thermoflavimicrobium</taxon>
    </lineage>
</organism>
<dbReference type="InterPro" id="IPR050882">
    <property type="entry name" value="Prepilin_peptidase/N-MTase"/>
</dbReference>
<dbReference type="Gene3D" id="1.20.120.1220">
    <property type="match status" value="1"/>
</dbReference>
<evidence type="ECO:0000256" key="1">
    <source>
        <dbReference type="ARBA" id="ARBA00005801"/>
    </source>
</evidence>
<dbReference type="PANTHER" id="PTHR30487:SF0">
    <property type="entry name" value="PREPILIN LEADER PEPTIDASE_N-METHYLTRANSFERASE-RELATED"/>
    <property type="match status" value="1"/>
</dbReference>
<feature type="transmembrane region" description="Helical" evidence="2">
    <location>
        <begin position="121"/>
        <end position="140"/>
    </location>
</feature>
<dbReference type="RefSeq" id="WP_113657261.1">
    <property type="nucleotide sequence ID" value="NZ_KZ845663.1"/>
</dbReference>
<reference evidence="4 5" key="2">
    <citation type="submission" date="2018-06" db="EMBL/GenBank/DDBJ databases">
        <authorList>
            <person name="Zhirakovskaya E."/>
        </authorList>
    </citation>
    <scope>NUCLEOTIDE SEQUENCE [LARGE SCALE GENOMIC DNA]</scope>
    <source>
        <strain evidence="4 5">FBKL4.011</strain>
    </source>
</reference>
<proteinExistence type="inferred from homology"/>
<protein>
    <recommendedName>
        <fullName evidence="3">Prepilin type IV endopeptidase peptidase domain-containing protein</fullName>
    </recommendedName>
</protein>
<comment type="similarity">
    <text evidence="1">Belongs to the peptidase A24 family.</text>
</comment>
<feature type="transmembrane region" description="Helical" evidence="2">
    <location>
        <begin position="160"/>
        <end position="184"/>
    </location>
</feature>
<evidence type="ECO:0000313" key="5">
    <source>
        <dbReference type="Proteomes" id="UP000251213"/>
    </source>
</evidence>
<keyword evidence="5" id="KW-1185">Reference proteome</keyword>
<feature type="transmembrane region" description="Helical" evidence="2">
    <location>
        <begin position="73"/>
        <end position="92"/>
    </location>
</feature>